<dbReference type="RefSeq" id="WP_406579591.1">
    <property type="nucleotide sequence ID" value="NZ_JBJHQH010000003.1"/>
</dbReference>
<dbReference type="PROSITE" id="PS50949">
    <property type="entry name" value="HTH_GNTR"/>
    <property type="match status" value="1"/>
</dbReference>
<dbReference type="InterPro" id="IPR036390">
    <property type="entry name" value="WH_DNA-bd_sf"/>
</dbReference>
<comment type="caution">
    <text evidence="9">The sequence shown here is derived from an EMBL/GenBank/DDBJ whole genome shotgun (WGS) entry which is preliminary data.</text>
</comment>
<dbReference type="Pfam" id="PF00392">
    <property type="entry name" value="GntR"/>
    <property type="match status" value="1"/>
</dbReference>
<keyword evidence="7" id="KW-0804">Transcription</keyword>
<dbReference type="InterPro" id="IPR015424">
    <property type="entry name" value="PyrdxlP-dep_Trfase"/>
</dbReference>
<evidence type="ECO:0000256" key="5">
    <source>
        <dbReference type="ARBA" id="ARBA00023015"/>
    </source>
</evidence>
<organism evidence="9 10">
    <name type="scientific">Bacillus salipaludis</name>
    <dbReference type="NCBI Taxonomy" id="2547811"/>
    <lineage>
        <taxon>Bacteria</taxon>
        <taxon>Bacillati</taxon>
        <taxon>Bacillota</taxon>
        <taxon>Bacilli</taxon>
        <taxon>Bacillales</taxon>
        <taxon>Bacillaceae</taxon>
        <taxon>Bacillus</taxon>
    </lineage>
</organism>
<dbReference type="InterPro" id="IPR051446">
    <property type="entry name" value="HTH_trans_reg/aminotransferase"/>
</dbReference>
<evidence type="ECO:0000256" key="6">
    <source>
        <dbReference type="ARBA" id="ARBA00023125"/>
    </source>
</evidence>
<evidence type="ECO:0000259" key="8">
    <source>
        <dbReference type="PROSITE" id="PS50949"/>
    </source>
</evidence>
<dbReference type="CDD" id="cd00609">
    <property type="entry name" value="AAT_like"/>
    <property type="match status" value="1"/>
</dbReference>
<dbReference type="InterPro" id="IPR000524">
    <property type="entry name" value="Tscrpt_reg_HTH_GntR"/>
</dbReference>
<dbReference type="SUPFAM" id="SSF53383">
    <property type="entry name" value="PLP-dependent transferases"/>
    <property type="match status" value="1"/>
</dbReference>
<protein>
    <submittedName>
        <fullName evidence="9">PLP-dependent aminotransferase family protein</fullName>
    </submittedName>
</protein>
<comment type="similarity">
    <text evidence="2">In the C-terminal section; belongs to the class-I pyridoxal-phosphate-dependent aminotransferase family.</text>
</comment>
<dbReference type="Gene3D" id="3.40.640.10">
    <property type="entry name" value="Type I PLP-dependent aspartate aminotransferase-like (Major domain)"/>
    <property type="match status" value="1"/>
</dbReference>
<evidence type="ECO:0000313" key="9">
    <source>
        <dbReference type="EMBL" id="MFK9090904.1"/>
    </source>
</evidence>
<sequence length="472" mass="54643">MLEITLDLDPGSGEPLYIQLYNFFKKEIQTGKIEPGEKLPSKRKLSHHLRISQNTVETAYEQLLAEGYVESVERKGIYVKELNRDLFHHVDDVPKTKKEMKDEGVECEVDFSHGTVALEHFPFPIWRRLTIQSLYEEESSYFLNGDPQGELPLREAISKYIYQSRGVRCSADQIIIGAGTQYLISLLTMIIGRDAVYSMEDPGFHRTREAFKDKGVTLKPIPLDHNGIDLNHLVVSKANVTYVTPSHQFPNGMVMPITRRMELLQWAEDEGRYIIEDDYDGEFRYKGKPIPSLQGLDHKGKVIYVGTFSKSLIPSIRISYMVLPDGLLEKYNQHFTIYKQTVSRLHQHTLSLFMINGHWERHLNKMRTVYRKKQATLIRSIEKYFGQQARIIGDDAGLHILLNVRNQLSEKELIEKAKAYKVMVYPTSVYYENNQPEQEPMILLGFGGLTEEQIEEGIRLLKESWEMKELLL</sequence>
<dbReference type="PANTHER" id="PTHR46577">
    <property type="entry name" value="HTH-TYPE TRANSCRIPTIONAL REGULATORY PROTEIN GABR"/>
    <property type="match status" value="1"/>
</dbReference>
<dbReference type="InterPro" id="IPR015421">
    <property type="entry name" value="PyrdxlP-dep_Trfase_major"/>
</dbReference>
<evidence type="ECO:0000256" key="4">
    <source>
        <dbReference type="ARBA" id="ARBA00022898"/>
    </source>
</evidence>
<evidence type="ECO:0000256" key="3">
    <source>
        <dbReference type="ARBA" id="ARBA00022576"/>
    </source>
</evidence>
<feature type="domain" description="HTH gntR-type" evidence="8">
    <location>
        <begin position="14"/>
        <end position="82"/>
    </location>
</feature>
<dbReference type="InterPro" id="IPR004839">
    <property type="entry name" value="Aminotransferase_I/II_large"/>
</dbReference>
<evidence type="ECO:0000256" key="7">
    <source>
        <dbReference type="ARBA" id="ARBA00023163"/>
    </source>
</evidence>
<keyword evidence="6" id="KW-0238">DNA-binding</keyword>
<keyword evidence="3 9" id="KW-0808">Transferase</keyword>
<name>A0ABW8RBR9_9BACI</name>
<dbReference type="PANTHER" id="PTHR46577:SF1">
    <property type="entry name" value="HTH-TYPE TRANSCRIPTIONAL REGULATORY PROTEIN GABR"/>
    <property type="match status" value="1"/>
</dbReference>
<evidence type="ECO:0000256" key="1">
    <source>
        <dbReference type="ARBA" id="ARBA00001933"/>
    </source>
</evidence>
<dbReference type="Gene3D" id="1.10.10.10">
    <property type="entry name" value="Winged helix-like DNA-binding domain superfamily/Winged helix DNA-binding domain"/>
    <property type="match status" value="1"/>
</dbReference>
<dbReference type="GO" id="GO:0008483">
    <property type="term" value="F:transaminase activity"/>
    <property type="evidence" value="ECO:0007669"/>
    <property type="project" value="UniProtKB-KW"/>
</dbReference>
<dbReference type="InterPro" id="IPR036388">
    <property type="entry name" value="WH-like_DNA-bd_sf"/>
</dbReference>
<accession>A0ABW8RBR9</accession>
<dbReference type="SMART" id="SM00345">
    <property type="entry name" value="HTH_GNTR"/>
    <property type="match status" value="1"/>
</dbReference>
<evidence type="ECO:0000256" key="2">
    <source>
        <dbReference type="ARBA" id="ARBA00005384"/>
    </source>
</evidence>
<proteinExistence type="inferred from homology"/>
<keyword evidence="5" id="KW-0805">Transcription regulation</keyword>
<keyword evidence="3 9" id="KW-0032">Aminotransferase</keyword>
<gene>
    <name evidence="9" type="ORF">ACJEBI_05340</name>
</gene>
<comment type="cofactor">
    <cofactor evidence="1">
        <name>pyridoxal 5'-phosphate</name>
        <dbReference type="ChEBI" id="CHEBI:597326"/>
    </cofactor>
</comment>
<keyword evidence="10" id="KW-1185">Reference proteome</keyword>
<evidence type="ECO:0000313" key="10">
    <source>
        <dbReference type="Proteomes" id="UP001623041"/>
    </source>
</evidence>
<reference evidence="9 10" key="1">
    <citation type="submission" date="2024-11" db="EMBL/GenBank/DDBJ databases">
        <authorList>
            <person name="Lucas J.A."/>
        </authorList>
    </citation>
    <scope>NUCLEOTIDE SEQUENCE [LARGE SCALE GENOMIC DNA]</scope>
    <source>
        <strain evidence="9 10">Z 5.4</strain>
    </source>
</reference>
<keyword evidence="4" id="KW-0663">Pyridoxal phosphate</keyword>
<dbReference type="EMBL" id="JBJHQH010000003">
    <property type="protein sequence ID" value="MFK9090904.1"/>
    <property type="molecule type" value="Genomic_DNA"/>
</dbReference>
<dbReference type="Pfam" id="PF00155">
    <property type="entry name" value="Aminotran_1_2"/>
    <property type="match status" value="1"/>
</dbReference>
<dbReference type="SUPFAM" id="SSF46785">
    <property type="entry name" value="Winged helix' DNA-binding domain"/>
    <property type="match status" value="1"/>
</dbReference>
<dbReference type="CDD" id="cd07377">
    <property type="entry name" value="WHTH_GntR"/>
    <property type="match status" value="1"/>
</dbReference>
<dbReference type="Proteomes" id="UP001623041">
    <property type="component" value="Unassembled WGS sequence"/>
</dbReference>